<reference evidence="1" key="1">
    <citation type="submission" date="2018-02" db="EMBL/GenBank/DDBJ databases">
        <title>Rhizophora mucronata_Transcriptome.</title>
        <authorList>
            <person name="Meera S.P."/>
            <person name="Sreeshan A."/>
            <person name="Augustine A."/>
        </authorList>
    </citation>
    <scope>NUCLEOTIDE SEQUENCE</scope>
    <source>
        <tissue evidence="1">Leaf</tissue>
    </source>
</reference>
<dbReference type="AlphaFoldDB" id="A0A2P2JW74"/>
<accession>A0A2P2JW74</accession>
<dbReference type="EMBL" id="GGEC01017246">
    <property type="protein sequence ID" value="MBW97729.1"/>
    <property type="molecule type" value="Transcribed_RNA"/>
</dbReference>
<sequence length="140" mass="16166">MHLVLEWKLPLIYHQLEPGKHFLEDEPFQHQLLAELKGLVLPSPRLLTRVNSVLQSYLLAWELCVLHQVEQGKLFLEDESFQHQLLAELRGQMLASRLSLRSVNPVIEIHYVAPIHSSICVDLQAHEGLLNKEILPRESN</sequence>
<protein>
    <submittedName>
        <fullName evidence="1">Uncharacterized protein</fullName>
    </submittedName>
</protein>
<evidence type="ECO:0000313" key="1">
    <source>
        <dbReference type="EMBL" id="MBW97729.1"/>
    </source>
</evidence>
<organism evidence="1">
    <name type="scientific">Rhizophora mucronata</name>
    <name type="common">Asiatic mangrove</name>
    <dbReference type="NCBI Taxonomy" id="61149"/>
    <lineage>
        <taxon>Eukaryota</taxon>
        <taxon>Viridiplantae</taxon>
        <taxon>Streptophyta</taxon>
        <taxon>Embryophyta</taxon>
        <taxon>Tracheophyta</taxon>
        <taxon>Spermatophyta</taxon>
        <taxon>Magnoliopsida</taxon>
        <taxon>eudicotyledons</taxon>
        <taxon>Gunneridae</taxon>
        <taxon>Pentapetalae</taxon>
        <taxon>rosids</taxon>
        <taxon>fabids</taxon>
        <taxon>Malpighiales</taxon>
        <taxon>Rhizophoraceae</taxon>
        <taxon>Rhizophora</taxon>
    </lineage>
</organism>
<proteinExistence type="predicted"/>
<name>A0A2P2JW74_RHIMU</name>